<sequence>MMRRSGGTTPPPWFWEGNIQATVIERLVAVGWTVIRQANTATREPGKDIELQREDVTLWVTVKGFPNGTPRTHPNTQARHWFTAAIFDVILWREADQDTRIAVALPAMPTYRRQATRTTWFQRTADFSYLWVDEIALVSEECGTDAMSSLLEPTASGR</sequence>
<organism evidence="1">
    <name type="scientific">uncultured Thermomicrobiales bacterium</name>
    <dbReference type="NCBI Taxonomy" id="1645740"/>
    <lineage>
        <taxon>Bacteria</taxon>
        <taxon>Pseudomonadati</taxon>
        <taxon>Thermomicrobiota</taxon>
        <taxon>Thermomicrobia</taxon>
        <taxon>Thermomicrobiales</taxon>
        <taxon>environmental samples</taxon>
    </lineage>
</organism>
<accession>A0A6J4UXL7</accession>
<proteinExistence type="predicted"/>
<reference evidence="1" key="1">
    <citation type="submission" date="2020-02" db="EMBL/GenBank/DDBJ databases">
        <authorList>
            <person name="Meier V. D."/>
        </authorList>
    </citation>
    <scope>NUCLEOTIDE SEQUENCE</scope>
    <source>
        <strain evidence="1">AVDCRST_MAG70</strain>
    </source>
</reference>
<dbReference type="EMBL" id="CADCWH010000286">
    <property type="protein sequence ID" value="CAA9562849.1"/>
    <property type="molecule type" value="Genomic_DNA"/>
</dbReference>
<evidence type="ECO:0000313" key="1">
    <source>
        <dbReference type="EMBL" id="CAA9562849.1"/>
    </source>
</evidence>
<dbReference type="AlphaFoldDB" id="A0A6J4UXL7"/>
<name>A0A6J4UXL7_9BACT</name>
<gene>
    <name evidence="1" type="ORF">AVDCRST_MAG70-1799</name>
</gene>
<protein>
    <submittedName>
        <fullName evidence="1">Uncharacterized protein</fullName>
    </submittedName>
</protein>